<dbReference type="Proteomes" id="UP000515163">
    <property type="component" value="Unplaced"/>
</dbReference>
<dbReference type="InParanoid" id="A0A6P8HMY7"/>
<feature type="compositionally biased region" description="Polar residues" evidence="1">
    <location>
        <begin position="90"/>
        <end position="100"/>
    </location>
</feature>
<protein>
    <submittedName>
        <fullName evidence="4">Uncharacterized protein LOC116293756</fullName>
    </submittedName>
</protein>
<accession>A0A6P8HMY7</accession>
<reference evidence="4" key="1">
    <citation type="submission" date="2025-08" db="UniProtKB">
        <authorList>
            <consortium name="RefSeq"/>
        </authorList>
    </citation>
    <scope>IDENTIFICATION</scope>
    <source>
        <tissue evidence="4">Tentacle</tissue>
    </source>
</reference>
<keyword evidence="2" id="KW-0472">Membrane</keyword>
<dbReference type="RefSeq" id="XP_031557076.1">
    <property type="nucleotide sequence ID" value="XM_031701216.1"/>
</dbReference>
<evidence type="ECO:0000313" key="3">
    <source>
        <dbReference type="Proteomes" id="UP000515163"/>
    </source>
</evidence>
<dbReference type="KEGG" id="aten:116293756"/>
<name>A0A6P8HMY7_ACTTE</name>
<dbReference type="AlphaFoldDB" id="A0A6P8HMY7"/>
<feature type="transmembrane region" description="Helical" evidence="2">
    <location>
        <begin position="6"/>
        <end position="30"/>
    </location>
</feature>
<keyword evidence="3" id="KW-1185">Reference proteome</keyword>
<feature type="region of interest" description="Disordered" evidence="1">
    <location>
        <begin position="70"/>
        <end position="100"/>
    </location>
</feature>
<organism evidence="3 4">
    <name type="scientific">Actinia tenebrosa</name>
    <name type="common">Australian red waratah sea anemone</name>
    <dbReference type="NCBI Taxonomy" id="6105"/>
    <lineage>
        <taxon>Eukaryota</taxon>
        <taxon>Metazoa</taxon>
        <taxon>Cnidaria</taxon>
        <taxon>Anthozoa</taxon>
        <taxon>Hexacorallia</taxon>
        <taxon>Actiniaria</taxon>
        <taxon>Actiniidae</taxon>
        <taxon>Actinia</taxon>
    </lineage>
</organism>
<evidence type="ECO:0000256" key="2">
    <source>
        <dbReference type="SAM" id="Phobius"/>
    </source>
</evidence>
<gene>
    <name evidence="4" type="primary">LOC116293756</name>
</gene>
<dbReference type="GeneID" id="116293756"/>
<proteinExistence type="predicted"/>
<keyword evidence="2" id="KW-0812">Transmembrane</keyword>
<evidence type="ECO:0000313" key="4">
    <source>
        <dbReference type="RefSeq" id="XP_031557076.1"/>
    </source>
</evidence>
<sequence>MALEGLSPGVIATIVVVAIIALVLIIFYFVCRSDDPVRDHTCVALLYPRTRREFQQLRVPLDPINPTDIGVNSAYEPDSDENKKREHNVQIHTPPQQTETTAVILQHC</sequence>
<feature type="compositionally biased region" description="Basic and acidic residues" evidence="1">
    <location>
        <begin position="80"/>
        <end position="89"/>
    </location>
</feature>
<evidence type="ECO:0000256" key="1">
    <source>
        <dbReference type="SAM" id="MobiDB-lite"/>
    </source>
</evidence>
<keyword evidence="2" id="KW-1133">Transmembrane helix</keyword>